<comment type="caution">
    <text evidence="1">The sequence shown here is derived from an EMBL/GenBank/DDBJ whole genome shotgun (WGS) entry which is preliminary data.</text>
</comment>
<accession>X0T696</accession>
<proteinExistence type="predicted"/>
<evidence type="ECO:0000313" key="1">
    <source>
        <dbReference type="EMBL" id="GAF83712.1"/>
    </source>
</evidence>
<dbReference type="AlphaFoldDB" id="X0T696"/>
<name>X0T696_9ZZZZ</name>
<organism evidence="1">
    <name type="scientific">marine sediment metagenome</name>
    <dbReference type="NCBI Taxonomy" id="412755"/>
    <lineage>
        <taxon>unclassified sequences</taxon>
        <taxon>metagenomes</taxon>
        <taxon>ecological metagenomes</taxon>
    </lineage>
</organism>
<dbReference type="EMBL" id="BARS01004812">
    <property type="protein sequence ID" value="GAF83712.1"/>
    <property type="molecule type" value="Genomic_DNA"/>
</dbReference>
<sequence>MSNVIKVAIVLGDNRETSWDDVLDALVVLQKLLPDAEVSVDHTGLGTVIDTHLKARFL</sequence>
<reference evidence="1" key="1">
    <citation type="journal article" date="2014" name="Front. Microbiol.">
        <title>High frequency of phylogenetically diverse reductive dehalogenase-homologous genes in deep subseafloor sedimentary metagenomes.</title>
        <authorList>
            <person name="Kawai M."/>
            <person name="Futagami T."/>
            <person name="Toyoda A."/>
            <person name="Takaki Y."/>
            <person name="Nishi S."/>
            <person name="Hori S."/>
            <person name="Arai W."/>
            <person name="Tsubouchi T."/>
            <person name="Morono Y."/>
            <person name="Uchiyama I."/>
            <person name="Ito T."/>
            <person name="Fujiyama A."/>
            <person name="Inagaki F."/>
            <person name="Takami H."/>
        </authorList>
    </citation>
    <scope>NUCLEOTIDE SEQUENCE</scope>
    <source>
        <strain evidence="1">Expedition CK06-06</strain>
    </source>
</reference>
<protein>
    <submittedName>
        <fullName evidence="1">Uncharacterized protein</fullName>
    </submittedName>
</protein>
<gene>
    <name evidence="1" type="ORF">S01H1_09419</name>
</gene>